<dbReference type="GO" id="GO:0003824">
    <property type="term" value="F:catalytic activity"/>
    <property type="evidence" value="ECO:0007669"/>
    <property type="project" value="UniProtKB-ARBA"/>
</dbReference>
<dbReference type="CDD" id="cd06558">
    <property type="entry name" value="crotonase-like"/>
    <property type="match status" value="1"/>
</dbReference>
<dbReference type="GO" id="GO:0006635">
    <property type="term" value="P:fatty acid beta-oxidation"/>
    <property type="evidence" value="ECO:0007669"/>
    <property type="project" value="TreeGrafter"/>
</dbReference>
<reference evidence="1" key="1">
    <citation type="submission" date="2021-04" db="EMBL/GenBank/DDBJ databases">
        <title>Complete Genome Sequences of Macrococcus spp. from dog and cattle.</title>
        <authorList>
            <person name="Schwendener S."/>
            <person name="Perreten V."/>
        </authorList>
    </citation>
    <scope>NUCLEOTIDE SEQUENCE</scope>
    <source>
        <strain evidence="1">Epi0143-OL</strain>
    </source>
</reference>
<dbReference type="Gene3D" id="3.90.226.10">
    <property type="entry name" value="2-enoyl-CoA Hydratase, Chain A, domain 1"/>
    <property type="match status" value="1"/>
</dbReference>
<dbReference type="InterPro" id="IPR001753">
    <property type="entry name" value="Enoyl-CoA_hydra/iso"/>
</dbReference>
<name>A0A9Q9BPK0_9STAP</name>
<dbReference type="KEGG" id="mequ:KFV11_07420"/>
<dbReference type="Pfam" id="PF00378">
    <property type="entry name" value="ECH_1"/>
    <property type="match status" value="1"/>
</dbReference>
<dbReference type="PANTHER" id="PTHR11941:SF175">
    <property type="entry name" value="ENOYL-COA HYDRATASE-RELATED"/>
    <property type="match status" value="1"/>
</dbReference>
<dbReference type="Proteomes" id="UP001057381">
    <property type="component" value="Chromosome"/>
</dbReference>
<dbReference type="SUPFAM" id="SSF52096">
    <property type="entry name" value="ClpP/crotonase"/>
    <property type="match status" value="1"/>
</dbReference>
<evidence type="ECO:0000313" key="2">
    <source>
        <dbReference type="Proteomes" id="UP001057381"/>
    </source>
</evidence>
<dbReference type="AlphaFoldDB" id="A0A9Q9BPK0"/>
<dbReference type="RefSeq" id="WP_254249591.1">
    <property type="nucleotide sequence ID" value="NZ_CP073809.1"/>
</dbReference>
<evidence type="ECO:0000313" key="1">
    <source>
        <dbReference type="EMBL" id="UTH13099.1"/>
    </source>
</evidence>
<dbReference type="InterPro" id="IPR029045">
    <property type="entry name" value="ClpP/crotonase-like_dom_sf"/>
</dbReference>
<sequence>MINMTINDKRCTLTLDRPKANALSAELVAQLGEKLDAVEADGTVKVVLLQGEGRFFSAGADIKEFALRSAEELEQQSRDTHAVFNRLEHFNVPVIALIKGAALGGGLELAMSCHIRLSTVDAQLGLPEINLGVMPGYSGIRRLKSHVGTAKALEMALTGQAVSGAEAEVMGLVTKAFPTEDDMVRYAEQLSSTIEGYSLDSIQGIMAVSAETEAEKSDDTEARLFGRIFDTDNAKEGVQAFIAKRRPDFK</sequence>
<organism evidence="1 2">
    <name type="scientific">Macrococcus equipercicus</name>
    <dbReference type="NCBI Taxonomy" id="69967"/>
    <lineage>
        <taxon>Bacteria</taxon>
        <taxon>Bacillati</taxon>
        <taxon>Bacillota</taxon>
        <taxon>Bacilli</taxon>
        <taxon>Bacillales</taxon>
        <taxon>Staphylococcaceae</taxon>
        <taxon>Macrococcus</taxon>
    </lineage>
</organism>
<accession>A0A9Q9BPK0</accession>
<protein>
    <submittedName>
        <fullName evidence="1">Enoyl-CoA hydratase/isomerase family protein</fullName>
    </submittedName>
</protein>
<dbReference type="EMBL" id="CP073809">
    <property type="protein sequence ID" value="UTH13099.1"/>
    <property type="molecule type" value="Genomic_DNA"/>
</dbReference>
<proteinExistence type="predicted"/>
<gene>
    <name evidence="1" type="ORF">KFV11_07420</name>
</gene>
<dbReference type="PANTHER" id="PTHR11941">
    <property type="entry name" value="ENOYL-COA HYDRATASE-RELATED"/>
    <property type="match status" value="1"/>
</dbReference>